<reference evidence="1 2" key="1">
    <citation type="submission" date="2014-07" db="EMBL/GenBank/DDBJ databases">
        <title>Genome Sequence of Rhodococcus opacus Strain R7, a Biodegrader of Mono- and Polycyclic Aromatic Hydrocarbons.</title>
        <authorList>
            <person name="Di Gennaro P."/>
            <person name="Zampolli J."/>
            <person name="Presti I."/>
            <person name="Cappelletti M."/>
            <person name="D'Ursi P."/>
            <person name="Orro A."/>
            <person name="Mezzelani A."/>
            <person name="Milanesi L."/>
        </authorList>
    </citation>
    <scope>NUCLEOTIDE SEQUENCE [LARGE SCALE GENOMIC DNA]</scope>
    <source>
        <strain evidence="1 2">R7</strain>
    </source>
</reference>
<dbReference type="Proteomes" id="UP000028488">
    <property type="component" value="Chromosome"/>
</dbReference>
<proteinExistence type="predicted"/>
<evidence type="ECO:0000313" key="2">
    <source>
        <dbReference type="Proteomes" id="UP000028488"/>
    </source>
</evidence>
<evidence type="ECO:0000313" key="1">
    <source>
        <dbReference type="EMBL" id="AII07165.1"/>
    </source>
</evidence>
<organism evidence="1 2">
    <name type="scientific">Rhodococcus opacus</name>
    <name type="common">Nocardia opaca</name>
    <dbReference type="NCBI Taxonomy" id="37919"/>
    <lineage>
        <taxon>Bacteria</taxon>
        <taxon>Bacillati</taxon>
        <taxon>Actinomycetota</taxon>
        <taxon>Actinomycetes</taxon>
        <taxon>Mycobacteriales</taxon>
        <taxon>Nocardiaceae</taxon>
        <taxon>Rhodococcus</taxon>
    </lineage>
</organism>
<protein>
    <submittedName>
        <fullName evidence="1">Uncharacterized protein</fullName>
    </submittedName>
</protein>
<dbReference type="EMBL" id="CP008947">
    <property type="protein sequence ID" value="AII07165.1"/>
    <property type="molecule type" value="Genomic_DNA"/>
</dbReference>
<accession>A0A076ELZ2</accession>
<gene>
    <name evidence="1" type="ORF">EP51_21935</name>
</gene>
<sequence>MPLTVEHTTRYADALMTLALAAHRPATVVNTGTGYAVRVDFERGIHLLATNAPGDLSSDPDAQNPWVVSFFQKQPAAEDTRLVTVTGEWLVDAFDQALAMMPISGIADDPNAQPAELRLAGADVHDLAQ</sequence>
<dbReference type="AlphaFoldDB" id="A0A076ELZ2"/>
<dbReference type="eggNOG" id="ENOG5031FVQ">
    <property type="taxonomic scope" value="Bacteria"/>
</dbReference>
<name>A0A076ELZ2_RHOOP</name>
<dbReference type="RefSeq" id="WP_037236225.1">
    <property type="nucleotide sequence ID" value="NZ_CP008947.1"/>
</dbReference>